<dbReference type="GO" id="GO:0006629">
    <property type="term" value="P:lipid metabolic process"/>
    <property type="evidence" value="ECO:0007669"/>
    <property type="project" value="InterPro"/>
</dbReference>
<dbReference type="InterPro" id="IPR051218">
    <property type="entry name" value="Sec_MonoDiacylglyc_Lipase"/>
</dbReference>
<dbReference type="STRING" id="928856.SAMN04488049_1269"/>
<feature type="domain" description="Fungal lipase-type" evidence="2">
    <location>
        <begin position="84"/>
        <end position="211"/>
    </location>
</feature>
<organism evidence="3 4">
    <name type="scientific">Tritonibacter multivorans</name>
    <dbReference type="NCBI Taxonomy" id="928856"/>
    <lineage>
        <taxon>Bacteria</taxon>
        <taxon>Pseudomonadati</taxon>
        <taxon>Pseudomonadota</taxon>
        <taxon>Alphaproteobacteria</taxon>
        <taxon>Rhodobacterales</taxon>
        <taxon>Paracoccaceae</taxon>
        <taxon>Tritonibacter</taxon>
    </lineage>
</organism>
<keyword evidence="1" id="KW-0812">Transmembrane</keyword>
<dbReference type="Pfam" id="PF01764">
    <property type="entry name" value="Lipase_3"/>
    <property type="match status" value="1"/>
</dbReference>
<evidence type="ECO:0000256" key="1">
    <source>
        <dbReference type="SAM" id="Phobius"/>
    </source>
</evidence>
<reference evidence="3 4" key="1">
    <citation type="submission" date="2015-09" db="EMBL/GenBank/DDBJ databases">
        <authorList>
            <consortium name="Swine Surveillance"/>
        </authorList>
    </citation>
    <scope>NUCLEOTIDE SEQUENCE [LARGE SCALE GENOMIC DNA]</scope>
    <source>
        <strain evidence="3 4">CECT 7557</strain>
    </source>
</reference>
<keyword evidence="1" id="KW-0472">Membrane</keyword>
<keyword evidence="4" id="KW-1185">Reference proteome</keyword>
<feature type="transmembrane region" description="Helical" evidence="1">
    <location>
        <begin position="291"/>
        <end position="310"/>
    </location>
</feature>
<evidence type="ECO:0000259" key="2">
    <source>
        <dbReference type="Pfam" id="PF01764"/>
    </source>
</evidence>
<keyword evidence="1" id="KW-1133">Transmembrane helix</keyword>
<dbReference type="InterPro" id="IPR002921">
    <property type="entry name" value="Fungal_lipase-type"/>
</dbReference>
<dbReference type="EMBL" id="CYSD01000025">
    <property type="protein sequence ID" value="CUH78132.1"/>
    <property type="molecule type" value="Genomic_DNA"/>
</dbReference>
<dbReference type="RefSeq" id="WP_058289824.1">
    <property type="nucleotide sequence ID" value="NZ_CYSD01000025.1"/>
</dbReference>
<evidence type="ECO:0000313" key="3">
    <source>
        <dbReference type="EMBL" id="CUH78132.1"/>
    </source>
</evidence>
<dbReference type="AlphaFoldDB" id="A0A0P1GSF3"/>
<protein>
    <submittedName>
        <fullName evidence="3">Putative lipase</fullName>
    </submittedName>
</protein>
<gene>
    <name evidence="3" type="ORF">TRM7557_01738</name>
</gene>
<accession>A0A0P1GSF3</accession>
<dbReference type="SUPFAM" id="SSF53474">
    <property type="entry name" value="alpha/beta-Hydrolases"/>
    <property type="match status" value="1"/>
</dbReference>
<dbReference type="OrthoDB" id="5522031at2"/>
<dbReference type="PANTHER" id="PTHR45856">
    <property type="entry name" value="ALPHA/BETA-HYDROLASES SUPERFAMILY PROTEIN"/>
    <property type="match status" value="1"/>
</dbReference>
<dbReference type="InterPro" id="IPR029058">
    <property type="entry name" value="AB_hydrolase_fold"/>
</dbReference>
<proteinExistence type="predicted"/>
<dbReference type="CDD" id="cd00519">
    <property type="entry name" value="Lipase_3"/>
    <property type="match status" value="1"/>
</dbReference>
<dbReference type="Proteomes" id="UP000052022">
    <property type="component" value="Unassembled WGS sequence"/>
</dbReference>
<name>A0A0P1GSF3_9RHOB</name>
<sequence>MTLLSGKEAAKLAEGVYNIYSARDGGDAATIAERNIEQGIGVGEVEAVAPRAGLMGESGAFVKERTGFGLVLDRGLASNRELIVVTRGTIFTSGSDWLSNINIGFDKGPDGSLVHAGFNRVYRSYADELREVIRRARPQKIHFVGHSLGGALATLGASEFAVRHRLPCYLYTFGAPRVGSLGLTSNLRSFLPETNIRRVYSLSDPVPMIPLLPFTHLGLGSTGINAGFNSISSSAHSMAGCYVPNMPQSGWPPQIALPNRSDPEYWLDMAARSTGLFSSMGYYFLGKALETIMGALNVIGIGLGVGVTVLDRLATAVQNSAILASRVGQSVFRWVKIALRLVGRAAMAGMIAAGDLTSRFLQFVFGLLMNPVLTAARAAVGRL</sequence>
<evidence type="ECO:0000313" key="4">
    <source>
        <dbReference type="Proteomes" id="UP000052022"/>
    </source>
</evidence>
<dbReference type="PANTHER" id="PTHR45856:SF24">
    <property type="entry name" value="FUNGAL LIPASE-LIKE DOMAIN-CONTAINING PROTEIN"/>
    <property type="match status" value="1"/>
</dbReference>
<dbReference type="Gene3D" id="3.40.50.1820">
    <property type="entry name" value="alpha/beta hydrolase"/>
    <property type="match status" value="1"/>
</dbReference>